<gene>
    <name evidence="6" type="ORF">HZI73_24355</name>
</gene>
<accession>A0A8J8MPZ2</accession>
<evidence type="ECO:0000256" key="1">
    <source>
        <dbReference type="ARBA" id="ARBA00004761"/>
    </source>
</evidence>
<protein>
    <submittedName>
        <fullName evidence="6">Bifunctional 4-hydroxy-2-oxoglutarate aldolase/2-dehydro-3-deoxy-phosphogluconate aldolase</fullName>
    </submittedName>
</protein>
<keyword evidence="5" id="KW-0119">Carbohydrate metabolism</keyword>
<evidence type="ECO:0000313" key="7">
    <source>
        <dbReference type="Proteomes" id="UP000683246"/>
    </source>
</evidence>
<dbReference type="GO" id="GO:0016829">
    <property type="term" value="F:lyase activity"/>
    <property type="evidence" value="ECO:0007669"/>
    <property type="project" value="UniProtKB-KW"/>
</dbReference>
<dbReference type="CDD" id="cd00452">
    <property type="entry name" value="KDPG_aldolase"/>
    <property type="match status" value="1"/>
</dbReference>
<dbReference type="Proteomes" id="UP000683246">
    <property type="component" value="Chromosome"/>
</dbReference>
<evidence type="ECO:0000256" key="3">
    <source>
        <dbReference type="ARBA" id="ARBA00011233"/>
    </source>
</evidence>
<dbReference type="KEGG" id="vpy:HZI73_24355"/>
<dbReference type="AlphaFoldDB" id="A0A8J8MPZ2"/>
<dbReference type="PANTHER" id="PTHR30246:SF1">
    <property type="entry name" value="2-DEHYDRO-3-DEOXY-6-PHOSPHOGALACTONATE ALDOLASE-RELATED"/>
    <property type="match status" value="1"/>
</dbReference>
<evidence type="ECO:0000256" key="5">
    <source>
        <dbReference type="ARBA" id="ARBA00023277"/>
    </source>
</evidence>
<dbReference type="SUPFAM" id="SSF51569">
    <property type="entry name" value="Aldolase"/>
    <property type="match status" value="1"/>
</dbReference>
<name>A0A8J8MPZ2_9FIRM</name>
<dbReference type="InterPro" id="IPR000887">
    <property type="entry name" value="Aldlse_KDPG_KHG"/>
</dbReference>
<organism evidence="6 7">
    <name type="scientific">Vallitalea pronyensis</name>
    <dbReference type="NCBI Taxonomy" id="1348613"/>
    <lineage>
        <taxon>Bacteria</taxon>
        <taxon>Bacillati</taxon>
        <taxon>Bacillota</taxon>
        <taxon>Clostridia</taxon>
        <taxon>Lachnospirales</taxon>
        <taxon>Vallitaleaceae</taxon>
        <taxon>Vallitalea</taxon>
    </lineage>
</organism>
<dbReference type="PANTHER" id="PTHR30246">
    <property type="entry name" value="2-KETO-3-DEOXY-6-PHOSPHOGLUCONATE ALDOLASE"/>
    <property type="match status" value="1"/>
</dbReference>
<keyword evidence="7" id="KW-1185">Reference proteome</keyword>
<evidence type="ECO:0000256" key="4">
    <source>
        <dbReference type="ARBA" id="ARBA00023239"/>
    </source>
</evidence>
<dbReference type="EMBL" id="CP058649">
    <property type="protein sequence ID" value="QUI25238.1"/>
    <property type="molecule type" value="Genomic_DNA"/>
</dbReference>
<proteinExistence type="inferred from homology"/>
<dbReference type="Pfam" id="PF01081">
    <property type="entry name" value="Aldolase"/>
    <property type="match status" value="1"/>
</dbReference>
<dbReference type="InterPro" id="IPR013785">
    <property type="entry name" value="Aldolase_TIM"/>
</dbReference>
<evidence type="ECO:0000313" key="6">
    <source>
        <dbReference type="EMBL" id="QUI25238.1"/>
    </source>
</evidence>
<dbReference type="Gene3D" id="3.20.20.70">
    <property type="entry name" value="Aldolase class I"/>
    <property type="match status" value="1"/>
</dbReference>
<comment type="subunit">
    <text evidence="3">Homotrimer.</text>
</comment>
<reference evidence="6" key="1">
    <citation type="submission" date="2020-07" db="EMBL/GenBank/DDBJ databases">
        <title>Vallitalea pronyensis genome.</title>
        <authorList>
            <person name="Postec A."/>
        </authorList>
    </citation>
    <scope>NUCLEOTIDE SEQUENCE</scope>
    <source>
        <strain evidence="6">FatNI3</strain>
    </source>
</reference>
<comment type="pathway">
    <text evidence="1">Carbohydrate acid metabolism.</text>
</comment>
<dbReference type="RefSeq" id="WP_212695937.1">
    <property type="nucleotide sequence ID" value="NZ_CP058649.1"/>
</dbReference>
<evidence type="ECO:0000256" key="2">
    <source>
        <dbReference type="ARBA" id="ARBA00006906"/>
    </source>
</evidence>
<sequence>MSILEQIKKDRIIAIIRGIEQDKLLDTCHALYAGGIRMIEVTFNQASATGNQETYEAIKSISKALGDKVCVGAGTVMTIEQVELAAKAHAKYMISPNMNKTIIKRILELGAAPIPGVLTPTEIVDAYEAGAEAVKIFPIAKMGGVDYLRDITAPLNHIPLLAVGGVDMDTIGDYIEAGAMGVGLGSNLVDKALIRENRFEALTMLARKFVEHAMKTSC</sequence>
<comment type="similarity">
    <text evidence="2">Belongs to the KHG/KDPG aldolase family.</text>
</comment>
<keyword evidence="4" id="KW-0456">Lyase</keyword>
<dbReference type="NCBIfam" id="TIGR01182">
    <property type="entry name" value="eda"/>
    <property type="match status" value="1"/>
</dbReference>